<dbReference type="RefSeq" id="XP_033568555.1">
    <property type="nucleotide sequence ID" value="XM_033721533.1"/>
</dbReference>
<proteinExistence type="predicted"/>
<dbReference type="GeneID" id="54462426"/>
<reference evidence="4" key="3">
    <citation type="submission" date="2025-04" db="UniProtKB">
        <authorList>
            <consortium name="RefSeq"/>
        </authorList>
    </citation>
    <scope>IDENTIFICATION</scope>
    <source>
        <strain evidence="4">CBS 304.34</strain>
    </source>
</reference>
<gene>
    <name evidence="2 4" type="ORF">BDZ99DRAFT_469583</name>
</gene>
<dbReference type="AlphaFoldDB" id="A0A6A6XYH1"/>
<name>A0A6A6XYH1_9PEZI</name>
<sequence length="452" mass="50906">MPFADLALGTLNTLPLELRWQIYAHLPFPYCSHTTTPPRLLHTTHHDPYVPAGAARASRSIWREIEELHRHNRTLHVLITATGWSSNHPPWAFREAWDKPDYSFFDEIRITVNPPAEDDVGRLLLVRRNIASFVRVLNNSPAPLPPVVIDVTGRGGRHGWSRMPDRPAVFGLRWVPEFDVGRSSLGDVLVMFLALRGAPRGRVVVKLPGEEGREVADTVQEAAALAVEAERDAAADEDGDEDSSEDAYGEDVDATGMELFENEDVEEEEAVPEVTRSGLYHLARAVEQVATNPVPVSVWLALEAPVLLYLTGVMRHPLAYESDVRSLLATVELALDRSLDCWPGPTATMLRDERAENWSSYVQSFLAMKKKVETSRRSSFVGMNKIVVHHMTDWEWRHRQEVDCVGECARCYPVVDDQVVRGGRKEEQWEDEEGLEEWMGGMGLGIDEDDFE</sequence>
<reference evidence="4" key="2">
    <citation type="submission" date="2020-04" db="EMBL/GenBank/DDBJ databases">
        <authorList>
            <consortium name="NCBI Genome Project"/>
        </authorList>
    </citation>
    <scope>NUCLEOTIDE SEQUENCE</scope>
    <source>
        <strain evidence="4">CBS 304.34</strain>
    </source>
</reference>
<dbReference type="Proteomes" id="UP000504636">
    <property type="component" value="Unplaced"/>
</dbReference>
<evidence type="ECO:0000313" key="2">
    <source>
        <dbReference type="EMBL" id="KAF2801591.1"/>
    </source>
</evidence>
<organism evidence="2">
    <name type="scientific">Mytilinidion resinicola</name>
    <dbReference type="NCBI Taxonomy" id="574789"/>
    <lineage>
        <taxon>Eukaryota</taxon>
        <taxon>Fungi</taxon>
        <taxon>Dikarya</taxon>
        <taxon>Ascomycota</taxon>
        <taxon>Pezizomycotina</taxon>
        <taxon>Dothideomycetes</taxon>
        <taxon>Pleosporomycetidae</taxon>
        <taxon>Mytilinidiales</taxon>
        <taxon>Mytilinidiaceae</taxon>
        <taxon>Mytilinidion</taxon>
    </lineage>
</organism>
<reference evidence="2 4" key="1">
    <citation type="journal article" date="2020" name="Stud. Mycol.">
        <title>101 Dothideomycetes genomes: a test case for predicting lifestyles and emergence of pathogens.</title>
        <authorList>
            <person name="Haridas S."/>
            <person name="Albert R."/>
            <person name="Binder M."/>
            <person name="Bloem J."/>
            <person name="Labutti K."/>
            <person name="Salamov A."/>
            <person name="Andreopoulos B."/>
            <person name="Baker S."/>
            <person name="Barry K."/>
            <person name="Bills G."/>
            <person name="Bluhm B."/>
            <person name="Cannon C."/>
            <person name="Castanera R."/>
            <person name="Culley D."/>
            <person name="Daum C."/>
            <person name="Ezra D."/>
            <person name="Gonzalez J."/>
            <person name="Henrissat B."/>
            <person name="Kuo A."/>
            <person name="Liang C."/>
            <person name="Lipzen A."/>
            <person name="Lutzoni F."/>
            <person name="Magnuson J."/>
            <person name="Mondo S."/>
            <person name="Nolan M."/>
            <person name="Ohm R."/>
            <person name="Pangilinan J."/>
            <person name="Park H.-J."/>
            <person name="Ramirez L."/>
            <person name="Alfaro M."/>
            <person name="Sun H."/>
            <person name="Tritt A."/>
            <person name="Yoshinaga Y."/>
            <person name="Zwiers L.-H."/>
            <person name="Turgeon B."/>
            <person name="Goodwin S."/>
            <person name="Spatafora J."/>
            <person name="Crous P."/>
            <person name="Grigoriev I."/>
        </authorList>
    </citation>
    <scope>NUCLEOTIDE SEQUENCE</scope>
    <source>
        <strain evidence="2 4">CBS 304.34</strain>
    </source>
</reference>
<dbReference type="OrthoDB" id="3940621at2759"/>
<dbReference type="EMBL" id="MU003729">
    <property type="protein sequence ID" value="KAF2801591.1"/>
    <property type="molecule type" value="Genomic_DNA"/>
</dbReference>
<feature type="compositionally biased region" description="Acidic residues" evidence="1">
    <location>
        <begin position="235"/>
        <end position="248"/>
    </location>
</feature>
<evidence type="ECO:0000313" key="3">
    <source>
        <dbReference type="Proteomes" id="UP000504636"/>
    </source>
</evidence>
<feature type="region of interest" description="Disordered" evidence="1">
    <location>
        <begin position="229"/>
        <end position="248"/>
    </location>
</feature>
<evidence type="ECO:0000256" key="1">
    <source>
        <dbReference type="SAM" id="MobiDB-lite"/>
    </source>
</evidence>
<protein>
    <submittedName>
        <fullName evidence="2 4">Uncharacterized protein</fullName>
    </submittedName>
</protein>
<evidence type="ECO:0000313" key="4">
    <source>
        <dbReference type="RefSeq" id="XP_033568555.1"/>
    </source>
</evidence>
<keyword evidence="3" id="KW-1185">Reference proteome</keyword>
<accession>A0A6A6XYH1</accession>